<dbReference type="EMBL" id="JAQSDF010000001">
    <property type="protein sequence ID" value="MDI1229629.1"/>
    <property type="molecule type" value="Genomic_DNA"/>
</dbReference>
<evidence type="ECO:0000313" key="2">
    <source>
        <dbReference type="EMBL" id="MDI1229629.1"/>
    </source>
</evidence>
<dbReference type="Proteomes" id="UP001160519">
    <property type="component" value="Unassembled WGS sequence"/>
</dbReference>
<comment type="caution">
    <text evidence="2">The sequence shown here is derived from an EMBL/GenBank/DDBJ whole genome shotgun (WGS) entry which is preliminary data.</text>
</comment>
<keyword evidence="1" id="KW-0812">Transmembrane</keyword>
<evidence type="ECO:0000313" key="3">
    <source>
        <dbReference type="Proteomes" id="UP001160519"/>
    </source>
</evidence>
<proteinExistence type="predicted"/>
<name>A0AA43TGW0_9GAMM</name>
<dbReference type="AlphaFoldDB" id="A0AA43TGW0"/>
<organism evidence="2 3">
    <name type="scientific">Candidatus Methylobacter titanis</name>
    <dbReference type="NCBI Taxonomy" id="3053457"/>
    <lineage>
        <taxon>Bacteria</taxon>
        <taxon>Pseudomonadati</taxon>
        <taxon>Pseudomonadota</taxon>
        <taxon>Gammaproteobacteria</taxon>
        <taxon>Methylococcales</taxon>
        <taxon>Methylococcaceae</taxon>
        <taxon>Methylobacter</taxon>
    </lineage>
</organism>
<keyword evidence="1" id="KW-0472">Membrane</keyword>
<accession>A0AA43TGW0</accession>
<feature type="transmembrane region" description="Helical" evidence="1">
    <location>
        <begin position="270"/>
        <end position="294"/>
    </location>
</feature>
<keyword evidence="3" id="KW-1185">Reference proteome</keyword>
<protein>
    <submittedName>
        <fullName evidence="2">Uncharacterized protein</fullName>
    </submittedName>
</protein>
<keyword evidence="1" id="KW-1133">Transmembrane helix</keyword>
<gene>
    <name evidence="2" type="ORF">PSU93_00570</name>
</gene>
<evidence type="ECO:0000256" key="1">
    <source>
        <dbReference type="SAM" id="Phobius"/>
    </source>
</evidence>
<sequence>MYVRLLDLNGELSTLTDVGALVLPGLDDVPAPVRMITDYAGSAFGVEALNASLDQVSIVLEKKLRENGLIDGFSEVIIHQVSRIAGLSVALYTAVSVDTFLTYGRSCQAHKEPCHPIALAHCLYRYALSITGESTAVVLQHGRCVDFVLVNNGHAVAAERLLVYARDDDGDKMVVQLLQAFAAVEKRGAELPAKVVWLVHDSASLEAESWFAEFKHRATFCSAELAADLPFYGNETVGISSGDQLFNALTVKDVLSNKTDQRLTLIADSVMPWLTGLAATACAVLLVWNVVAYFQLSSVKQTVSQLEGSAEFTKIGQLHQAMLTAEAERSPMITESAKFAAELQKTRVRDVRRVMMDIRASLSDLVMIRRVEVINSEGESPSILVEGKGVEFPGAVRGEELLSEALRSKGYEVNKRSLEIKKNDNAFSFLLKWREN</sequence>
<reference evidence="2" key="1">
    <citation type="submission" date="2023-01" db="EMBL/GenBank/DDBJ databases">
        <title>Biogeochemical cycle of methane in antarctic sediments.</title>
        <authorList>
            <person name="Roldan D.M."/>
            <person name="Menes R.J."/>
        </authorList>
    </citation>
    <scope>NUCLEOTIDE SEQUENCE [LARGE SCALE GENOMIC DNA]</scope>
    <source>
        <strain evidence="2">K-2018 MAG008</strain>
    </source>
</reference>